<evidence type="ECO:0000313" key="1">
    <source>
        <dbReference type="EMBL" id="KAK7260365.1"/>
    </source>
</evidence>
<accession>A0AAN9I1M8</accession>
<dbReference type="Proteomes" id="UP001372338">
    <property type="component" value="Unassembled WGS sequence"/>
</dbReference>
<dbReference type="EMBL" id="JAYWIO010000005">
    <property type="protein sequence ID" value="KAK7260365.1"/>
    <property type="molecule type" value="Genomic_DNA"/>
</dbReference>
<name>A0AAN9I1M8_CROPI</name>
<protein>
    <submittedName>
        <fullName evidence="1">Uncharacterized protein</fullName>
    </submittedName>
</protein>
<reference evidence="1 2" key="1">
    <citation type="submission" date="2024-01" db="EMBL/GenBank/DDBJ databases">
        <title>The genomes of 5 underutilized Papilionoideae crops provide insights into root nodulation and disease resistanc.</title>
        <authorList>
            <person name="Yuan L."/>
        </authorList>
    </citation>
    <scope>NUCLEOTIDE SEQUENCE [LARGE SCALE GENOMIC DNA]</scope>
    <source>
        <strain evidence="1">ZHUSHIDOU_FW_LH</strain>
        <tissue evidence="1">Leaf</tissue>
    </source>
</reference>
<keyword evidence="2" id="KW-1185">Reference proteome</keyword>
<proteinExistence type="predicted"/>
<dbReference type="AlphaFoldDB" id="A0AAN9I1M8"/>
<evidence type="ECO:0000313" key="2">
    <source>
        <dbReference type="Proteomes" id="UP001372338"/>
    </source>
</evidence>
<gene>
    <name evidence="1" type="ORF">RIF29_26350</name>
</gene>
<organism evidence="1 2">
    <name type="scientific">Crotalaria pallida</name>
    <name type="common">Smooth rattlebox</name>
    <name type="synonym">Crotalaria striata</name>
    <dbReference type="NCBI Taxonomy" id="3830"/>
    <lineage>
        <taxon>Eukaryota</taxon>
        <taxon>Viridiplantae</taxon>
        <taxon>Streptophyta</taxon>
        <taxon>Embryophyta</taxon>
        <taxon>Tracheophyta</taxon>
        <taxon>Spermatophyta</taxon>
        <taxon>Magnoliopsida</taxon>
        <taxon>eudicotyledons</taxon>
        <taxon>Gunneridae</taxon>
        <taxon>Pentapetalae</taxon>
        <taxon>rosids</taxon>
        <taxon>fabids</taxon>
        <taxon>Fabales</taxon>
        <taxon>Fabaceae</taxon>
        <taxon>Papilionoideae</taxon>
        <taxon>50 kb inversion clade</taxon>
        <taxon>genistoids sensu lato</taxon>
        <taxon>core genistoids</taxon>
        <taxon>Crotalarieae</taxon>
        <taxon>Crotalaria</taxon>
    </lineage>
</organism>
<sequence length="80" mass="9477">MKKEDKKRCLWDLWGFGVAWGSRNSEVDGLMENKKSLKWKKHLSFSFSSNRCVSDLRSSPLLFSSYSFYQLSFFFLFNCV</sequence>
<comment type="caution">
    <text evidence="1">The sequence shown here is derived from an EMBL/GenBank/DDBJ whole genome shotgun (WGS) entry which is preliminary data.</text>
</comment>